<dbReference type="RefSeq" id="WP_070230617.1">
    <property type="nucleotide sequence ID" value="NZ_BJYO01000009.1"/>
</dbReference>
<keyword evidence="2" id="KW-1185">Reference proteome</keyword>
<accession>A0A288Q7M1</accession>
<evidence type="ECO:0000313" key="2">
    <source>
        <dbReference type="Proteomes" id="UP000254912"/>
    </source>
</evidence>
<gene>
    <name evidence="1" type="ORF">DFP99_1163</name>
</gene>
<reference evidence="1 2" key="1">
    <citation type="submission" date="2018-07" db="EMBL/GenBank/DDBJ databases">
        <title>Genomic Encyclopedia of Type Strains, Phase III (KMG-III): the genomes of soil and plant-associated and newly described type strains.</title>
        <authorList>
            <person name="Whitman W."/>
        </authorList>
    </citation>
    <scope>NUCLEOTIDE SEQUENCE [LARGE SCALE GENOMIC DNA]</scope>
    <source>
        <strain evidence="1 2">CECT 7031</strain>
    </source>
</reference>
<comment type="caution">
    <text evidence="1">The sequence shown here is derived from an EMBL/GenBank/DDBJ whole genome shotgun (WGS) entry which is preliminary data.</text>
</comment>
<evidence type="ECO:0000313" key="1">
    <source>
        <dbReference type="EMBL" id="RDL05223.1"/>
    </source>
</evidence>
<organism evidence="1 2">
    <name type="scientific">Weissella soli</name>
    <dbReference type="NCBI Taxonomy" id="155866"/>
    <lineage>
        <taxon>Bacteria</taxon>
        <taxon>Bacillati</taxon>
        <taxon>Bacillota</taxon>
        <taxon>Bacilli</taxon>
        <taxon>Lactobacillales</taxon>
        <taxon>Lactobacillaceae</taxon>
        <taxon>Weissella</taxon>
    </lineage>
</organism>
<name>A0A288Q7M1_9LACO</name>
<dbReference type="EMBL" id="QRAS01000003">
    <property type="protein sequence ID" value="RDL05223.1"/>
    <property type="molecule type" value="Genomic_DNA"/>
</dbReference>
<protein>
    <submittedName>
        <fullName evidence="1">Uncharacterized protein</fullName>
    </submittedName>
</protein>
<dbReference type="Proteomes" id="UP000254912">
    <property type="component" value="Unassembled WGS sequence"/>
</dbReference>
<sequence length="69" mass="7849">MQKIVMLNNDHVMTHEGVGIIKGDNPTWRALNLRLAPQLTPFNQVTVIGWHRRAYMMSALAESDMEDQG</sequence>
<dbReference type="KEGG" id="wso:WSWS_01445"/>
<proteinExistence type="predicted"/>
<dbReference type="GeneID" id="94546630"/>
<dbReference type="AlphaFoldDB" id="A0A288Q7M1"/>